<dbReference type="PANTHER" id="PTHR12701:SF44">
    <property type="entry name" value="ENDOPLASMIC RETICULUM TRANSMEMBRANE PROTEIN"/>
    <property type="match status" value="1"/>
</dbReference>
<gene>
    <name evidence="2" type="ORF">FSB_LOCUS47664</name>
</gene>
<keyword evidence="1" id="KW-0256">Endoplasmic reticulum</keyword>
<comment type="caution">
    <text evidence="1">Lacks conserved residue(s) required for the propagation of feature annotation.</text>
</comment>
<protein>
    <recommendedName>
        <fullName evidence="1">Endoplasmic reticulum transmembrane protein</fullName>
    </recommendedName>
</protein>
<keyword evidence="1" id="KW-0812">Transmembrane</keyword>
<keyword evidence="1" id="KW-1133">Transmembrane helix</keyword>
<comment type="subcellular location">
    <subcellularLocation>
        <location evidence="1">Endoplasmic reticulum membrane</location>
        <topology evidence="1">Multi-pass membrane protein</topology>
    </subcellularLocation>
</comment>
<sequence>MIQVLYAVISAQMALILTLLFNTPLRKLVILTLDRLKRGQGPVMVKTVGATILVVLMSSVYSMLKIQSRTIEAGVANPTDQVLMSKLMLEASLMGELDGNAPIEGRVHGKHMMMPHLVIPSTFTRVCTHILSRLQRNKKDEKLLVEYGSYGEYWSSSEARGPYGVGLWKYIRGGGDPPQGKVSQFVLGSGFCDTVNGGSLQSKYPSWEVDKLVWTPSPTQGFQVKSYCRILRGVVNFFLGKASGKSGSHHGWAFFSWCAALGRILIADNLRKSGTILMEWCYIYVVFSRGVGWGLVRGVGGDLESCSVMRNVVYWGERNAWFFEGARNEYGEAKICDFEILI</sequence>
<organism evidence="2">
    <name type="scientific">Fagus sylvatica</name>
    <name type="common">Beechnut</name>
    <dbReference type="NCBI Taxonomy" id="28930"/>
    <lineage>
        <taxon>Eukaryota</taxon>
        <taxon>Viridiplantae</taxon>
        <taxon>Streptophyta</taxon>
        <taxon>Embryophyta</taxon>
        <taxon>Tracheophyta</taxon>
        <taxon>Spermatophyta</taxon>
        <taxon>Magnoliopsida</taxon>
        <taxon>eudicotyledons</taxon>
        <taxon>Gunneridae</taxon>
        <taxon>Pentapetalae</taxon>
        <taxon>rosids</taxon>
        <taxon>fabids</taxon>
        <taxon>Fagales</taxon>
        <taxon>Fagaceae</taxon>
        <taxon>Fagus</taxon>
    </lineage>
</organism>
<comment type="similarity">
    <text evidence="1">Belongs to the BCAP29/BCAP31 family.</text>
</comment>
<evidence type="ECO:0000313" key="2">
    <source>
        <dbReference type="EMBL" id="SPD19782.1"/>
    </source>
</evidence>
<name>A0A2N9I531_FAGSY</name>
<proteinExistence type="inferred from homology"/>
<dbReference type="InterPro" id="IPR008417">
    <property type="entry name" value="BAP29/BAP31"/>
</dbReference>
<feature type="transmembrane region" description="Helical" evidence="1">
    <location>
        <begin position="6"/>
        <end position="22"/>
    </location>
</feature>
<accession>A0A2N9I531</accession>
<dbReference type="AlphaFoldDB" id="A0A2N9I531"/>
<dbReference type="GO" id="GO:0005789">
    <property type="term" value="C:endoplasmic reticulum membrane"/>
    <property type="evidence" value="ECO:0007669"/>
    <property type="project" value="UniProtKB-SubCell"/>
</dbReference>
<dbReference type="GO" id="GO:0006888">
    <property type="term" value="P:endoplasmic reticulum to Golgi vesicle-mediated transport"/>
    <property type="evidence" value="ECO:0007669"/>
    <property type="project" value="UniProtKB-UniRule"/>
</dbReference>
<keyword evidence="1" id="KW-0813">Transport</keyword>
<feature type="transmembrane region" description="Helical" evidence="1">
    <location>
        <begin position="43"/>
        <end position="64"/>
    </location>
</feature>
<keyword evidence="1" id="KW-0931">ER-Golgi transport</keyword>
<dbReference type="GO" id="GO:0070973">
    <property type="term" value="P:protein localization to endoplasmic reticulum exit site"/>
    <property type="evidence" value="ECO:0007669"/>
    <property type="project" value="UniProtKB-UniRule"/>
</dbReference>
<dbReference type="GO" id="GO:0006886">
    <property type="term" value="P:intracellular protein transport"/>
    <property type="evidence" value="ECO:0007669"/>
    <property type="project" value="UniProtKB-UniRule"/>
</dbReference>
<keyword evidence="1" id="KW-0472">Membrane</keyword>
<keyword evidence="1" id="KW-0653">Protein transport</keyword>
<dbReference type="EMBL" id="OIVN01004890">
    <property type="protein sequence ID" value="SPD19782.1"/>
    <property type="molecule type" value="Genomic_DNA"/>
</dbReference>
<evidence type="ECO:0000256" key="1">
    <source>
        <dbReference type="RuleBase" id="RU367026"/>
    </source>
</evidence>
<comment type="function">
    <text evidence="1">May play a role in anterograde transport of membrane proteins from the endoplasmic reticulum to the Golgi.</text>
</comment>
<dbReference type="PANTHER" id="PTHR12701">
    <property type="entry name" value="BCR-ASSOCIATED PROTEIN, BAP"/>
    <property type="match status" value="1"/>
</dbReference>
<reference evidence="2" key="1">
    <citation type="submission" date="2018-02" db="EMBL/GenBank/DDBJ databases">
        <authorList>
            <person name="Cohen D.B."/>
            <person name="Kent A.D."/>
        </authorList>
    </citation>
    <scope>NUCLEOTIDE SEQUENCE</scope>
</reference>